<dbReference type="Pfam" id="PF01575">
    <property type="entry name" value="MaoC_dehydratas"/>
    <property type="match status" value="1"/>
</dbReference>
<dbReference type="InterPro" id="IPR050500">
    <property type="entry name" value="Phos_Acetyltrans/Butyryltrans"/>
</dbReference>
<accession>A0A1H8NJ40</accession>
<feature type="domain" description="Phosphate acetyl/butaryl transferase" evidence="4">
    <location>
        <begin position="237"/>
        <end position="451"/>
    </location>
</feature>
<name>A0A1H8NJ40_9BRAD</name>
<evidence type="ECO:0000259" key="5">
    <source>
        <dbReference type="Pfam" id="PF01575"/>
    </source>
</evidence>
<evidence type="ECO:0000256" key="1">
    <source>
        <dbReference type="ARBA" id="ARBA00022679"/>
    </source>
</evidence>
<evidence type="ECO:0000256" key="2">
    <source>
        <dbReference type="ARBA" id="ARBA00023239"/>
    </source>
</evidence>
<dbReference type="PANTHER" id="PTHR43356">
    <property type="entry name" value="PHOSPHATE ACETYLTRANSFERASE"/>
    <property type="match status" value="1"/>
</dbReference>
<dbReference type="Proteomes" id="UP000199615">
    <property type="component" value="Unassembled WGS sequence"/>
</dbReference>
<dbReference type="InterPro" id="IPR002539">
    <property type="entry name" value="MaoC-like_dom"/>
</dbReference>
<keyword evidence="2" id="KW-0456">Lyase</keyword>
<dbReference type="Gene3D" id="3.40.718.10">
    <property type="entry name" value="Isopropylmalate Dehydrogenase"/>
    <property type="match status" value="1"/>
</dbReference>
<keyword evidence="7" id="KW-1185">Reference proteome</keyword>
<dbReference type="CDD" id="cd03449">
    <property type="entry name" value="R_hydratase"/>
    <property type="match status" value="1"/>
</dbReference>
<dbReference type="SUPFAM" id="SSF53659">
    <property type="entry name" value="Isocitrate/Isopropylmalate dehydrogenase-like"/>
    <property type="match status" value="1"/>
</dbReference>
<dbReference type="PANTHER" id="PTHR43356:SF2">
    <property type="entry name" value="PHOSPHATE ACETYLTRANSFERASE"/>
    <property type="match status" value="1"/>
</dbReference>
<dbReference type="NCBIfam" id="NF008852">
    <property type="entry name" value="PRK11890.1"/>
    <property type="match status" value="1"/>
</dbReference>
<evidence type="ECO:0000256" key="3">
    <source>
        <dbReference type="ARBA" id="ARBA00023315"/>
    </source>
</evidence>
<sequence length="472" mass="50056">MEQIQNRTFDEIAVGDTASLVRTLTYRDIEVFAVMSGDVNPMHVDAAFAKSDQFHQVVAHGMWGGSLISTLLGTQLPGPGTIYLDQSLRFVRPVLLGDTVTVSVKVKEKNEAKKRLLLDCRATNQRGEEVIVGLAEVLAPVEKISRPRVHLPEIDLHPAARRYERLIEMTQGLEPLRVAVVHPVDPPSLLGAVEAARAGLIVPVLVGPDARIRAAAAQAEVDLSHFDIVATEHSDAAAAAAVALARAGKVEALMKGALHTDELMRAVVDPARGLRTARRISHVYAIDAPDYPRALLVTDAAINIYPTLTDKRDIIQNAIDLAHALGIGQPRVAILSAVETVTESIRSTLDAAALCKMAERGQITGGILDGPLAFDNAVSAEAAKTKGIVSPVAGRADIFVVPDLEAGNMLAKQLEYLARAHVAGIVLGARVPIILTSRADKTLARLGSCAIALLVARHRTAALPSVSSGGAA</sequence>
<dbReference type="AlphaFoldDB" id="A0A1H8NJ40"/>
<dbReference type="FunFam" id="3.10.129.10:FF:000042">
    <property type="entry name" value="MaoC domain protein dehydratase"/>
    <property type="match status" value="1"/>
</dbReference>
<organism evidence="6 7">
    <name type="scientific">Rhodopseudomonas pseudopalustris</name>
    <dbReference type="NCBI Taxonomy" id="1513892"/>
    <lineage>
        <taxon>Bacteria</taxon>
        <taxon>Pseudomonadati</taxon>
        <taxon>Pseudomonadota</taxon>
        <taxon>Alphaproteobacteria</taxon>
        <taxon>Hyphomicrobiales</taxon>
        <taxon>Nitrobacteraceae</taxon>
        <taxon>Rhodopseudomonas</taxon>
    </lineage>
</organism>
<dbReference type="Pfam" id="PF01515">
    <property type="entry name" value="PTA_PTB"/>
    <property type="match status" value="1"/>
</dbReference>
<dbReference type="SUPFAM" id="SSF54637">
    <property type="entry name" value="Thioesterase/thiol ester dehydrase-isomerase"/>
    <property type="match status" value="1"/>
</dbReference>
<evidence type="ECO:0000313" key="7">
    <source>
        <dbReference type="Proteomes" id="UP000199615"/>
    </source>
</evidence>
<dbReference type="Gene3D" id="3.10.129.10">
    <property type="entry name" value="Hotdog Thioesterase"/>
    <property type="match status" value="1"/>
</dbReference>
<dbReference type="OrthoDB" id="9800237at2"/>
<protein>
    <submittedName>
        <fullName evidence="6">Phosphate acetyltransferase/phosphate butyryltransferase</fullName>
    </submittedName>
</protein>
<evidence type="ECO:0000313" key="6">
    <source>
        <dbReference type="EMBL" id="SEO29582.1"/>
    </source>
</evidence>
<keyword evidence="1 6" id="KW-0808">Transferase</keyword>
<proteinExistence type="predicted"/>
<feature type="domain" description="MaoC-like" evidence="5">
    <location>
        <begin position="22"/>
        <end position="114"/>
    </location>
</feature>
<evidence type="ECO:0000259" key="4">
    <source>
        <dbReference type="Pfam" id="PF01515"/>
    </source>
</evidence>
<dbReference type="InterPro" id="IPR029069">
    <property type="entry name" value="HotDog_dom_sf"/>
</dbReference>
<dbReference type="NCBIfam" id="NF006045">
    <property type="entry name" value="PRK08190.1"/>
    <property type="match status" value="1"/>
</dbReference>
<reference evidence="7" key="1">
    <citation type="submission" date="2016-10" db="EMBL/GenBank/DDBJ databases">
        <authorList>
            <person name="Varghese N."/>
            <person name="Submissions S."/>
        </authorList>
    </citation>
    <scope>NUCLEOTIDE SEQUENCE [LARGE SCALE GENOMIC DNA]</scope>
    <source>
        <strain evidence="7">DSM 123</strain>
    </source>
</reference>
<dbReference type="InterPro" id="IPR002505">
    <property type="entry name" value="PTA_PTB"/>
</dbReference>
<keyword evidence="3" id="KW-0012">Acyltransferase</keyword>
<dbReference type="EMBL" id="FODT01000002">
    <property type="protein sequence ID" value="SEO29582.1"/>
    <property type="molecule type" value="Genomic_DNA"/>
</dbReference>
<dbReference type="GO" id="GO:0016836">
    <property type="term" value="F:hydro-lyase activity"/>
    <property type="evidence" value="ECO:0007669"/>
    <property type="project" value="UniProtKB-ARBA"/>
</dbReference>
<gene>
    <name evidence="6" type="ORF">SAMN05444123_102132</name>
</gene>
<dbReference type="GO" id="GO:0016746">
    <property type="term" value="F:acyltransferase activity"/>
    <property type="evidence" value="ECO:0007669"/>
    <property type="project" value="UniProtKB-KW"/>
</dbReference>
<dbReference type="RefSeq" id="WP_092681914.1">
    <property type="nucleotide sequence ID" value="NZ_FODT01000002.1"/>
</dbReference>